<accession>A0A0R2XTA2</accession>
<dbReference type="Proteomes" id="UP000052124">
    <property type="component" value="Unassembled WGS sequence"/>
</dbReference>
<dbReference type="Pfam" id="PF19313">
    <property type="entry name" value="DUF5916"/>
    <property type="match status" value="1"/>
</dbReference>
<dbReference type="AlphaFoldDB" id="A0A0R2XTA2"/>
<dbReference type="EMBL" id="LIDH01000007">
    <property type="protein sequence ID" value="KRP39181.1"/>
    <property type="molecule type" value="Genomic_DNA"/>
</dbReference>
<organism evidence="2 3">
    <name type="scientific">OM182 bacterium BACL3 MAG-120531-bin86</name>
    <dbReference type="NCBI Taxonomy" id="1655628"/>
    <lineage>
        <taxon>Bacteria</taxon>
        <taxon>Pseudomonadati</taxon>
        <taxon>Pseudomonadota</taxon>
        <taxon>Gammaproteobacteria</taxon>
        <taxon>OMG group</taxon>
        <taxon>OM182 clade</taxon>
    </lineage>
</organism>
<name>A0A0R2XTA2_9GAMM</name>
<feature type="domain" description="DUF5916" evidence="1">
    <location>
        <begin position="281"/>
        <end position="353"/>
    </location>
</feature>
<dbReference type="SUPFAM" id="SSF49344">
    <property type="entry name" value="CBD9-like"/>
    <property type="match status" value="1"/>
</dbReference>
<dbReference type="CDD" id="cd09618">
    <property type="entry name" value="CBM9_like_2"/>
    <property type="match status" value="1"/>
</dbReference>
<protein>
    <recommendedName>
        <fullName evidence="1">DUF5916 domain-containing protein</fullName>
    </recommendedName>
</protein>
<sequence length="768" mass="86964">MPKSLALLAARILSIPNFLRALVAFYCLSSAIATAQVGIDVSRISEEPSFEDFSEMSPSTALARSMTKVDDFTQRLPDDGDAASQRTEVYIGYDEEQLHVIFLAFDDNPSQIRANLSSRENIDGDDIVEMVIDTFNDQRAAFAFRSTPLGMQWDARWTEGSSMRAGFDTTLETVWESDGQVTDQGYMVKMAIPLRSLRFLDRPEQLWRIQFGRIIPRLSEESYWPPYLIDIEGRLNQTAPLTGIRNVSPGNNSQIVPFLFAREVDSLKPNAAGGPAFKRASEQDVGVDAKFIFNDSMILDITLNPDFSQVESDQPQVTVNERFEVQFPERRPFFVENADFFATDSNLVFTRRIVDPDGGVRFTGKSGDYGFGTILINDIAPGLNRSENDPLNGEKATIAILRGFKDISTQDRVGFLVTDRELGDGYNRVASVDGRFRINNNWLTQMQFVATESEPVNGGETTSGYQRNIQVNRVGRTVQNHTHYIATSKDFRTELGFQNRYFKADTDGIHQRVALNFFPEGTSLNSWNTTVFGVYLEDIEGTKLFSQLGPSIGFNYDTTSFSAGYTEYDEVLRPQDFPGLASNRDYNYEDWTVSVENNTLNSLEFEASYRSGTSLNVVPARGTLPSVVNSSRVSIDALWRPINRLRVLNTYLNTELETKGGAKVFTNRIARSNWNYQFTKEWSLRFIAQYDETDAGPATRLVDDENLNFDLLLRYVINPWSALFIGYNTNQSNFDIVDMEGERELVIANDLRKDGEQFFVKFSYLFQR</sequence>
<proteinExistence type="predicted"/>
<dbReference type="InterPro" id="IPR045670">
    <property type="entry name" value="DUF5916"/>
</dbReference>
<evidence type="ECO:0000313" key="2">
    <source>
        <dbReference type="EMBL" id="KRP39181.1"/>
    </source>
</evidence>
<dbReference type="Gene3D" id="2.60.40.1190">
    <property type="match status" value="1"/>
</dbReference>
<evidence type="ECO:0000259" key="1">
    <source>
        <dbReference type="Pfam" id="PF19313"/>
    </source>
</evidence>
<evidence type="ECO:0000313" key="3">
    <source>
        <dbReference type="Proteomes" id="UP000052124"/>
    </source>
</evidence>
<comment type="caution">
    <text evidence="2">The sequence shown here is derived from an EMBL/GenBank/DDBJ whole genome shotgun (WGS) entry which is preliminary data.</text>
</comment>
<reference evidence="2 3" key="1">
    <citation type="submission" date="2015-10" db="EMBL/GenBank/DDBJ databases">
        <title>Metagenome-Assembled Genomes uncover a global brackish microbiome.</title>
        <authorList>
            <person name="Hugerth L.W."/>
            <person name="Larsson J."/>
            <person name="Alneberg J."/>
            <person name="Lindh M.V."/>
            <person name="Legrand C."/>
            <person name="Pinhassi J."/>
            <person name="Andersson A.F."/>
        </authorList>
    </citation>
    <scope>NUCLEOTIDE SEQUENCE [LARGE SCALE GENOMIC DNA]</scope>
    <source>
        <strain evidence="2">BACL3 MAG-120531-bin86</strain>
    </source>
</reference>
<gene>
    <name evidence="2" type="ORF">ABS26_10585</name>
</gene>